<comment type="similarity">
    <text evidence="1">Belongs to the sigma-70 factor family. ECF subfamily.</text>
</comment>
<evidence type="ECO:0000256" key="4">
    <source>
        <dbReference type="ARBA" id="ARBA00023163"/>
    </source>
</evidence>
<dbReference type="SUPFAM" id="SSF88659">
    <property type="entry name" value="Sigma3 and sigma4 domains of RNA polymerase sigma factors"/>
    <property type="match status" value="1"/>
</dbReference>
<dbReference type="SUPFAM" id="SSF88946">
    <property type="entry name" value="Sigma2 domain of RNA polymerase sigma factors"/>
    <property type="match status" value="1"/>
</dbReference>
<dbReference type="PANTHER" id="PTHR43133">
    <property type="entry name" value="RNA POLYMERASE ECF-TYPE SIGMA FACTO"/>
    <property type="match status" value="1"/>
</dbReference>
<keyword evidence="4" id="KW-0804">Transcription</keyword>
<keyword evidence="8" id="KW-1185">Reference proteome</keyword>
<evidence type="ECO:0000256" key="3">
    <source>
        <dbReference type="ARBA" id="ARBA00023082"/>
    </source>
</evidence>
<dbReference type="InterPro" id="IPR013325">
    <property type="entry name" value="RNA_pol_sigma_r2"/>
</dbReference>
<dbReference type="InterPro" id="IPR039425">
    <property type="entry name" value="RNA_pol_sigma-70-like"/>
</dbReference>
<dbReference type="GO" id="GO:0003677">
    <property type="term" value="F:DNA binding"/>
    <property type="evidence" value="ECO:0007669"/>
    <property type="project" value="InterPro"/>
</dbReference>
<dbReference type="EMBL" id="FTOR01000013">
    <property type="protein sequence ID" value="SIT33630.1"/>
    <property type="molecule type" value="Genomic_DNA"/>
</dbReference>
<feature type="domain" description="RNA polymerase sigma-70 region 2" evidence="5">
    <location>
        <begin position="59"/>
        <end position="125"/>
    </location>
</feature>
<name>A0A1N7RER7_9BACT</name>
<evidence type="ECO:0000256" key="2">
    <source>
        <dbReference type="ARBA" id="ARBA00023015"/>
    </source>
</evidence>
<accession>A0A1N7RER7</accession>
<dbReference type="InterPro" id="IPR036388">
    <property type="entry name" value="WH-like_DNA-bd_sf"/>
</dbReference>
<evidence type="ECO:0000313" key="7">
    <source>
        <dbReference type="EMBL" id="SIT33630.1"/>
    </source>
</evidence>
<gene>
    <name evidence="7" type="ORF">SAMN05421788_11323</name>
</gene>
<keyword evidence="3" id="KW-0731">Sigma factor</keyword>
<dbReference type="Pfam" id="PF04542">
    <property type="entry name" value="Sigma70_r2"/>
    <property type="match status" value="1"/>
</dbReference>
<dbReference type="GO" id="GO:0016987">
    <property type="term" value="F:sigma factor activity"/>
    <property type="evidence" value="ECO:0007669"/>
    <property type="project" value="UniProtKB-KW"/>
</dbReference>
<dbReference type="Pfam" id="PF08281">
    <property type="entry name" value="Sigma70_r4_2"/>
    <property type="match status" value="1"/>
</dbReference>
<protein>
    <submittedName>
        <fullName evidence="7">RNA polymerase sigma-70 factor, ECF subfamily</fullName>
    </submittedName>
</protein>
<dbReference type="AlphaFoldDB" id="A0A1N7RER7"/>
<dbReference type="InterPro" id="IPR007627">
    <property type="entry name" value="RNA_pol_sigma70_r2"/>
</dbReference>
<dbReference type="InterPro" id="IPR014284">
    <property type="entry name" value="RNA_pol_sigma-70_dom"/>
</dbReference>
<dbReference type="NCBIfam" id="TIGR02937">
    <property type="entry name" value="sigma70-ECF"/>
    <property type="match status" value="1"/>
</dbReference>
<dbReference type="PANTHER" id="PTHR43133:SF46">
    <property type="entry name" value="RNA POLYMERASE SIGMA-70 FACTOR ECF SUBFAMILY"/>
    <property type="match status" value="1"/>
</dbReference>
<feature type="domain" description="RNA polymerase sigma factor 70 region 4 type 2" evidence="6">
    <location>
        <begin position="157"/>
        <end position="207"/>
    </location>
</feature>
<evidence type="ECO:0000259" key="6">
    <source>
        <dbReference type="Pfam" id="PF08281"/>
    </source>
</evidence>
<evidence type="ECO:0000313" key="8">
    <source>
        <dbReference type="Proteomes" id="UP000186917"/>
    </source>
</evidence>
<dbReference type="Gene3D" id="1.10.1740.10">
    <property type="match status" value="1"/>
</dbReference>
<keyword evidence="2" id="KW-0805">Transcription regulation</keyword>
<organism evidence="7 8">
    <name type="scientific">Filimonas lacunae</name>
    <dbReference type="NCBI Taxonomy" id="477680"/>
    <lineage>
        <taxon>Bacteria</taxon>
        <taxon>Pseudomonadati</taxon>
        <taxon>Bacteroidota</taxon>
        <taxon>Chitinophagia</taxon>
        <taxon>Chitinophagales</taxon>
        <taxon>Chitinophagaceae</taxon>
        <taxon>Filimonas</taxon>
    </lineage>
</organism>
<proteinExistence type="inferred from homology"/>
<dbReference type="Gene3D" id="1.10.10.10">
    <property type="entry name" value="Winged helix-like DNA-binding domain superfamily/Winged helix DNA-binding domain"/>
    <property type="match status" value="1"/>
</dbReference>
<dbReference type="InterPro" id="IPR013324">
    <property type="entry name" value="RNA_pol_sigma_r3/r4-like"/>
</dbReference>
<evidence type="ECO:0000256" key="1">
    <source>
        <dbReference type="ARBA" id="ARBA00010641"/>
    </source>
</evidence>
<dbReference type="STRING" id="477680.SAMN05421788_11323"/>
<dbReference type="Proteomes" id="UP000186917">
    <property type="component" value="Unassembled WGS sequence"/>
</dbReference>
<dbReference type="InterPro" id="IPR013249">
    <property type="entry name" value="RNA_pol_sigma70_r4_t2"/>
</dbReference>
<reference evidence="8" key="1">
    <citation type="submission" date="2017-01" db="EMBL/GenBank/DDBJ databases">
        <authorList>
            <person name="Varghese N."/>
            <person name="Submissions S."/>
        </authorList>
    </citation>
    <scope>NUCLEOTIDE SEQUENCE [LARGE SCALE GENOMIC DNA]</scope>
    <source>
        <strain evidence="8">DSM 21054</strain>
    </source>
</reference>
<evidence type="ECO:0000259" key="5">
    <source>
        <dbReference type="Pfam" id="PF04542"/>
    </source>
</evidence>
<sequence>MNTFANGWQTVIYYKPDHSLYGLHYVLENQERSRVIMKYKESELAKEIAVGNHAAFDQLYRLLYPALYLVAFRLSKSETVAADIVSDVFLRVWDGRDRLPEIKDLNAYLYISTKNTTFNYLKRQNGIDAVTSGMYTDNRELSDDSFFENLFYAETIRQLKEAVQALPPECRKVTELVLEGQSTNDIAKKLNISPSAVSHQKGRAAKLLKGKILLLLLIFYASQ</sequence>
<dbReference type="GO" id="GO:0006352">
    <property type="term" value="P:DNA-templated transcription initiation"/>
    <property type="evidence" value="ECO:0007669"/>
    <property type="project" value="InterPro"/>
</dbReference>